<dbReference type="Proteomes" id="UP001221217">
    <property type="component" value="Unassembled WGS sequence"/>
</dbReference>
<organism evidence="1 2">
    <name type="scientific">Candidatus Thalassospirochaeta sargassi</name>
    <dbReference type="NCBI Taxonomy" id="3119039"/>
    <lineage>
        <taxon>Bacteria</taxon>
        <taxon>Pseudomonadati</taxon>
        <taxon>Spirochaetota</taxon>
        <taxon>Spirochaetia</taxon>
        <taxon>Spirochaetales</taxon>
        <taxon>Spirochaetaceae</taxon>
        <taxon>Candidatus Thalassospirochaeta</taxon>
    </lineage>
</organism>
<sequence length="68" mass="7511">MRIILKYTTGPVSEMSGSFQVAASEITIGSKEIRGLSGNMLEQNRVAVEAIIEFREMISKYTLKEAVS</sequence>
<name>A0AAJ1IGV2_9SPIO</name>
<gene>
    <name evidence="1" type="ORF">PQJ61_04445</name>
</gene>
<reference evidence="1 2" key="1">
    <citation type="submission" date="2022-12" db="EMBL/GenBank/DDBJ databases">
        <title>Metagenome assembled genome from gulf of manar.</title>
        <authorList>
            <person name="Kohli P."/>
            <person name="Pk S."/>
            <person name="Venkata Ramana C."/>
            <person name="Sasikala C."/>
        </authorList>
    </citation>
    <scope>NUCLEOTIDE SEQUENCE [LARGE SCALE GENOMIC DNA]</scope>
    <source>
        <strain evidence="1">JB008</strain>
    </source>
</reference>
<accession>A0AAJ1IGV2</accession>
<evidence type="ECO:0000313" key="1">
    <source>
        <dbReference type="EMBL" id="MDC7225996.1"/>
    </source>
</evidence>
<protein>
    <submittedName>
        <fullName evidence="1">Uncharacterized protein</fullName>
    </submittedName>
</protein>
<dbReference type="AlphaFoldDB" id="A0AAJ1IGV2"/>
<comment type="caution">
    <text evidence="1">The sequence shown here is derived from an EMBL/GenBank/DDBJ whole genome shotgun (WGS) entry which is preliminary data.</text>
</comment>
<proteinExistence type="predicted"/>
<dbReference type="EMBL" id="JAQQAL010000011">
    <property type="protein sequence ID" value="MDC7225996.1"/>
    <property type="molecule type" value="Genomic_DNA"/>
</dbReference>
<evidence type="ECO:0000313" key="2">
    <source>
        <dbReference type="Proteomes" id="UP001221217"/>
    </source>
</evidence>